<dbReference type="AlphaFoldDB" id="A0A511X1I5"/>
<dbReference type="Pfam" id="PF01928">
    <property type="entry name" value="CYTH"/>
    <property type="match status" value="1"/>
</dbReference>
<evidence type="ECO:0000313" key="3">
    <source>
        <dbReference type="Proteomes" id="UP000321400"/>
    </source>
</evidence>
<name>A0A511X1I5_9BACI</name>
<evidence type="ECO:0000259" key="1">
    <source>
        <dbReference type="PROSITE" id="PS51707"/>
    </source>
</evidence>
<accession>A0A511X1I5</accession>
<feature type="domain" description="CYTH" evidence="1">
    <location>
        <begin position="3"/>
        <end position="191"/>
    </location>
</feature>
<dbReference type="Gene3D" id="2.40.320.10">
    <property type="entry name" value="Hypothetical Protein Pfu-838710-001"/>
    <property type="match status" value="1"/>
</dbReference>
<dbReference type="PROSITE" id="PS51707">
    <property type="entry name" value="CYTH"/>
    <property type="match status" value="1"/>
</dbReference>
<dbReference type="PIRSF" id="PIRSF012526">
    <property type="entry name" value="CYTH_UCP012526"/>
    <property type="match status" value="1"/>
</dbReference>
<reference evidence="2 3" key="1">
    <citation type="submission" date="2019-07" db="EMBL/GenBank/DDBJ databases">
        <title>Whole genome shotgun sequence of Halolactibacillus alkaliphilus NBRC 103919.</title>
        <authorList>
            <person name="Hosoyama A."/>
            <person name="Uohara A."/>
            <person name="Ohji S."/>
            <person name="Ichikawa N."/>
        </authorList>
    </citation>
    <scope>NUCLEOTIDE SEQUENCE [LARGE SCALE GENOMIC DNA]</scope>
    <source>
        <strain evidence="2 3">NBRC 103919</strain>
    </source>
</reference>
<dbReference type="InterPro" id="IPR023577">
    <property type="entry name" value="CYTH_domain"/>
</dbReference>
<dbReference type="EMBL" id="BJYE01000013">
    <property type="protein sequence ID" value="GEN56797.1"/>
    <property type="molecule type" value="Genomic_DNA"/>
</dbReference>
<proteinExistence type="predicted"/>
<dbReference type="SUPFAM" id="SSF55154">
    <property type="entry name" value="CYTH-like phosphatases"/>
    <property type="match status" value="1"/>
</dbReference>
<dbReference type="InterPro" id="IPR033469">
    <property type="entry name" value="CYTH-like_dom_sf"/>
</dbReference>
<dbReference type="CDD" id="cd07762">
    <property type="entry name" value="CYTH-like_Pase_1"/>
    <property type="match status" value="1"/>
</dbReference>
<sequence length="195" mass="22245">MQELEIERKNLLTKKEYDLLVKELGLAEVTPVTQVNHYFETPDFQLKAHGAALRIREKNKTFTLTLKQPQGDALLETHATLTHQEATHLIENQGQLKKPIIDALESLGVDLTQLTFGGTLKTHRLEIKQDHVLLVLDESHYLTYIDYELEIEGPTVAITEERLENLLSHFSISKKPTPNKIARFYAALEEKNAHA</sequence>
<dbReference type="STRING" id="442899.SAMN05720591_11342"/>
<dbReference type="InterPro" id="IPR009195">
    <property type="entry name" value="Uncharacterised_YjbK"/>
</dbReference>
<evidence type="ECO:0000313" key="2">
    <source>
        <dbReference type="EMBL" id="GEN56797.1"/>
    </source>
</evidence>
<protein>
    <submittedName>
        <fullName evidence="2">CYTH domain-containing protein</fullName>
    </submittedName>
</protein>
<dbReference type="OrthoDB" id="384378at2"/>
<dbReference type="SMART" id="SM01118">
    <property type="entry name" value="CYTH"/>
    <property type="match status" value="1"/>
</dbReference>
<gene>
    <name evidence="2" type="ORF">HAL01_12610</name>
</gene>
<keyword evidence="3" id="KW-1185">Reference proteome</keyword>
<dbReference type="Proteomes" id="UP000321400">
    <property type="component" value="Unassembled WGS sequence"/>
</dbReference>
<dbReference type="RefSeq" id="WP_089801587.1">
    <property type="nucleotide sequence ID" value="NZ_BJYE01000013.1"/>
</dbReference>
<comment type="caution">
    <text evidence="2">The sequence shown here is derived from an EMBL/GenBank/DDBJ whole genome shotgun (WGS) entry which is preliminary data.</text>
</comment>
<organism evidence="2 3">
    <name type="scientific">Halolactibacillus alkaliphilus</name>
    <dbReference type="NCBI Taxonomy" id="442899"/>
    <lineage>
        <taxon>Bacteria</taxon>
        <taxon>Bacillati</taxon>
        <taxon>Bacillota</taxon>
        <taxon>Bacilli</taxon>
        <taxon>Bacillales</taxon>
        <taxon>Bacillaceae</taxon>
        <taxon>Halolactibacillus</taxon>
    </lineage>
</organism>